<dbReference type="RefSeq" id="XP_016216321.1">
    <property type="nucleotide sequence ID" value="XM_016356015.1"/>
</dbReference>
<dbReference type="PANTHER" id="PTHR40619">
    <property type="entry name" value="FUNGAL STAND N-TERMINAL GOODBYE DOMAIN-CONTAINING PROTEIN"/>
    <property type="match status" value="1"/>
</dbReference>
<feature type="domain" description="DUF7708" evidence="1">
    <location>
        <begin position="150"/>
        <end position="254"/>
    </location>
</feature>
<dbReference type="VEuPathDB" id="FungiDB:PV09_02896"/>
<dbReference type="InterPro" id="IPR056125">
    <property type="entry name" value="DUF7708"/>
</dbReference>
<gene>
    <name evidence="2" type="ORF">PV09_02896</name>
</gene>
<evidence type="ECO:0000259" key="1">
    <source>
        <dbReference type="Pfam" id="PF24809"/>
    </source>
</evidence>
<dbReference type="STRING" id="253628.A0A0D1Z0G9"/>
<reference evidence="2 3" key="1">
    <citation type="submission" date="2015-01" db="EMBL/GenBank/DDBJ databases">
        <title>The Genome Sequence of Ochroconis gallopava CBS43764.</title>
        <authorList>
            <consortium name="The Broad Institute Genomics Platform"/>
            <person name="Cuomo C."/>
            <person name="de Hoog S."/>
            <person name="Gorbushina A."/>
            <person name="Stielow B."/>
            <person name="Teixiera M."/>
            <person name="Abouelleil A."/>
            <person name="Chapman S.B."/>
            <person name="Priest M."/>
            <person name="Young S.K."/>
            <person name="Wortman J."/>
            <person name="Nusbaum C."/>
            <person name="Birren B."/>
        </authorList>
    </citation>
    <scope>NUCLEOTIDE SEQUENCE [LARGE SCALE GENOMIC DNA]</scope>
    <source>
        <strain evidence="2 3">CBS 43764</strain>
    </source>
</reference>
<dbReference type="GeneID" id="27310869"/>
<organism evidence="2 3">
    <name type="scientific">Verruconis gallopava</name>
    <dbReference type="NCBI Taxonomy" id="253628"/>
    <lineage>
        <taxon>Eukaryota</taxon>
        <taxon>Fungi</taxon>
        <taxon>Dikarya</taxon>
        <taxon>Ascomycota</taxon>
        <taxon>Pezizomycotina</taxon>
        <taxon>Dothideomycetes</taxon>
        <taxon>Pleosporomycetidae</taxon>
        <taxon>Venturiales</taxon>
        <taxon>Sympoventuriaceae</taxon>
        <taxon>Verruconis</taxon>
    </lineage>
</organism>
<dbReference type="PANTHER" id="PTHR40619:SF3">
    <property type="entry name" value="FUNGAL STAND N-TERMINAL GOODBYE DOMAIN-CONTAINING PROTEIN"/>
    <property type="match status" value="1"/>
</dbReference>
<dbReference type="Proteomes" id="UP000053259">
    <property type="component" value="Unassembled WGS sequence"/>
</dbReference>
<dbReference type="OrthoDB" id="5419927at2759"/>
<dbReference type="AlphaFoldDB" id="A0A0D1Z0G9"/>
<dbReference type="Pfam" id="PF24809">
    <property type="entry name" value="DUF7708"/>
    <property type="match status" value="1"/>
</dbReference>
<evidence type="ECO:0000313" key="2">
    <source>
        <dbReference type="EMBL" id="KIW06452.1"/>
    </source>
</evidence>
<proteinExistence type="predicted"/>
<dbReference type="InParanoid" id="A0A0D1Z0G9"/>
<sequence length="645" mass="74183">MSNFIPNVLKQRLTVDFMEKRIIPEKKLAVRYDRRRDSYVHDSRAVNSPELEEFFKSNEEVQLWKQIEDDTKDWLEEVHNLSQSEKKEFIVADANFQAVIDTVKKVQDEYYSKDTMTAHMRDCFRKISGKAERVQPWLELLPDGAYKTLCGGLKLVVEVMKSHTKIRELILDLIAELPDIASHAQNYIDIYGKNVNGAVTMVFLRILSVLKEVVRWYREKKWKRFGQAAFHGSQFGKSIVDGINDLRKATAHLEAVTQQCLHRSVKQGLKNGEEAAVNLAQRMDELLQTCMEQRKYTQQFNEIIYECFKSICTNMSSLREFVNLSTQPNLPERYSTTLLSATEGYSLDQLYETISLKVNMIHPGAFEKIIRQGTAQCSRFLAQAQWFLASSTFGEWIRSTKSSTILLKGGQPTMERYSPLTYVCAMFAERMSQEESVLVLPVFCGLVNWDEDEYNPDVAIFGFMIRQMLARSKIERLSSDMQRLVLSCLDKTTLNGMKRKSSEAYKRAFRRLITQIRNAFSEIFIILDGIEFLETRDDIDMLAIYALFSQVVDNFQDTQGFEGIWSHKGPPTAIKVLYCASTRTIGFESPGRTAMVLELTGRVDEEYSYFGDERQGLDTVATRTELIKMLEASEALEDSDGNYSD</sequence>
<accession>A0A0D1Z0G9</accession>
<dbReference type="EMBL" id="KN847535">
    <property type="protein sequence ID" value="KIW06452.1"/>
    <property type="molecule type" value="Genomic_DNA"/>
</dbReference>
<name>A0A0D1Z0G9_9PEZI</name>
<keyword evidence="3" id="KW-1185">Reference proteome</keyword>
<dbReference type="HOGENOM" id="CLU_424654_0_0_1"/>
<protein>
    <recommendedName>
        <fullName evidence="1">DUF7708 domain-containing protein</fullName>
    </recommendedName>
</protein>
<evidence type="ECO:0000313" key="3">
    <source>
        <dbReference type="Proteomes" id="UP000053259"/>
    </source>
</evidence>